<evidence type="ECO:0000256" key="2">
    <source>
        <dbReference type="SAM" id="SignalP"/>
    </source>
</evidence>
<feature type="transmembrane region" description="Helical" evidence="1">
    <location>
        <begin position="32"/>
        <end position="51"/>
    </location>
</feature>
<evidence type="ECO:0000256" key="1">
    <source>
        <dbReference type="SAM" id="Phobius"/>
    </source>
</evidence>
<evidence type="ECO:0000313" key="3">
    <source>
        <dbReference type="EMBL" id="RWS27019.1"/>
    </source>
</evidence>
<proteinExistence type="predicted"/>
<feature type="signal peptide" evidence="2">
    <location>
        <begin position="1"/>
        <end position="22"/>
    </location>
</feature>
<feature type="transmembrane region" description="Helical" evidence="1">
    <location>
        <begin position="94"/>
        <end position="114"/>
    </location>
</feature>
<keyword evidence="4" id="KW-1185">Reference proteome</keyword>
<dbReference type="EMBL" id="NCKV01002313">
    <property type="protein sequence ID" value="RWS27019.1"/>
    <property type="molecule type" value="Genomic_DNA"/>
</dbReference>
<gene>
    <name evidence="3" type="ORF">B4U80_06304</name>
</gene>
<evidence type="ECO:0000313" key="4">
    <source>
        <dbReference type="Proteomes" id="UP000288716"/>
    </source>
</evidence>
<sequence>MACNAFGIMLGIFVVLFGVSYPEVGFPGGYTGKTTACISGVFIFFTLIGYCGAHHQKAYFLVIYAIIIFVFIIGNIVAFFWIPDKTVFDINSRTFWVVSGVLFLVQLIACVLAWKVWRSNRQQHHQSNTGFANVQQATIITAKPQQQPSSSTSLMSMPRFVPMSIPKGY</sequence>
<accession>A0A443SHN8</accession>
<dbReference type="Proteomes" id="UP000288716">
    <property type="component" value="Unassembled WGS sequence"/>
</dbReference>
<keyword evidence="1" id="KW-1133">Transmembrane helix</keyword>
<dbReference type="VEuPathDB" id="VectorBase:LDEU005021"/>
<organism evidence="3 4">
    <name type="scientific">Leptotrombidium deliense</name>
    <dbReference type="NCBI Taxonomy" id="299467"/>
    <lineage>
        <taxon>Eukaryota</taxon>
        <taxon>Metazoa</taxon>
        <taxon>Ecdysozoa</taxon>
        <taxon>Arthropoda</taxon>
        <taxon>Chelicerata</taxon>
        <taxon>Arachnida</taxon>
        <taxon>Acari</taxon>
        <taxon>Acariformes</taxon>
        <taxon>Trombidiformes</taxon>
        <taxon>Prostigmata</taxon>
        <taxon>Anystina</taxon>
        <taxon>Parasitengona</taxon>
        <taxon>Trombiculoidea</taxon>
        <taxon>Trombiculidae</taxon>
        <taxon>Leptotrombidium</taxon>
    </lineage>
</organism>
<comment type="caution">
    <text evidence="3">The sequence shown here is derived from an EMBL/GenBank/DDBJ whole genome shotgun (WGS) entry which is preliminary data.</text>
</comment>
<keyword evidence="1" id="KW-0472">Membrane</keyword>
<feature type="transmembrane region" description="Helical" evidence="1">
    <location>
        <begin position="58"/>
        <end position="82"/>
    </location>
</feature>
<feature type="chain" id="PRO_5019203044" evidence="2">
    <location>
        <begin position="23"/>
        <end position="169"/>
    </location>
</feature>
<name>A0A443SHN8_9ACAR</name>
<reference evidence="3 4" key="1">
    <citation type="journal article" date="2018" name="Gigascience">
        <title>Genomes of trombidid mites reveal novel predicted allergens and laterally-transferred genes associated with secondary metabolism.</title>
        <authorList>
            <person name="Dong X."/>
            <person name="Chaisiri K."/>
            <person name="Xia D."/>
            <person name="Armstrong S.D."/>
            <person name="Fang Y."/>
            <person name="Donnelly M.J."/>
            <person name="Kadowaki T."/>
            <person name="McGarry J.W."/>
            <person name="Darby A.C."/>
            <person name="Makepeace B.L."/>
        </authorList>
    </citation>
    <scope>NUCLEOTIDE SEQUENCE [LARGE SCALE GENOMIC DNA]</scope>
    <source>
        <strain evidence="3">UoL-UT</strain>
    </source>
</reference>
<keyword evidence="1" id="KW-0812">Transmembrane</keyword>
<keyword evidence="2" id="KW-0732">Signal</keyword>
<protein>
    <submittedName>
        <fullName evidence="3">Uncharacterized protein</fullName>
    </submittedName>
</protein>
<dbReference type="OrthoDB" id="10377508at2759"/>
<dbReference type="AlphaFoldDB" id="A0A443SHN8"/>